<feature type="domain" description="Reverse transcriptase thumb" evidence="7">
    <location>
        <begin position="16"/>
        <end position="56"/>
    </location>
</feature>
<name>A0A7K8NBC0_CASCA</name>
<gene>
    <name evidence="8" type="primary">Ervk18_0</name>
    <name evidence="8" type="ORF">CASCAS_R15217</name>
</gene>
<organism evidence="8 9">
    <name type="scientific">Casuarius casuarius</name>
    <name type="common">Southern cassowary</name>
    <name type="synonym">Struthio casuarius</name>
    <dbReference type="NCBI Taxonomy" id="8787"/>
    <lineage>
        <taxon>Eukaryota</taxon>
        <taxon>Metazoa</taxon>
        <taxon>Chordata</taxon>
        <taxon>Craniata</taxon>
        <taxon>Vertebrata</taxon>
        <taxon>Euteleostomi</taxon>
        <taxon>Archelosauria</taxon>
        <taxon>Archosauria</taxon>
        <taxon>Dinosauria</taxon>
        <taxon>Saurischia</taxon>
        <taxon>Theropoda</taxon>
        <taxon>Coelurosauria</taxon>
        <taxon>Aves</taxon>
        <taxon>Palaeognathae</taxon>
        <taxon>Casuariiformes</taxon>
        <taxon>Casuariidae</taxon>
        <taxon>Casuarius</taxon>
    </lineage>
</organism>
<keyword evidence="9" id="KW-1185">Reference proteome</keyword>
<reference evidence="8 9" key="1">
    <citation type="submission" date="2019-09" db="EMBL/GenBank/DDBJ databases">
        <title>Bird 10,000 Genomes (B10K) Project - Family phase.</title>
        <authorList>
            <person name="Zhang G."/>
        </authorList>
    </citation>
    <scope>NUCLEOTIDE SEQUENCE [LARGE SCALE GENOMIC DNA]</scope>
    <source>
        <strain evidence="8">B10K-LSUMZ-50683</strain>
        <tissue evidence="8">Muscle</tissue>
    </source>
</reference>
<accession>A0A7K8NBC0</accession>
<evidence type="ECO:0000256" key="2">
    <source>
        <dbReference type="ARBA" id="ARBA00022695"/>
    </source>
</evidence>
<dbReference type="SUPFAM" id="SSF56672">
    <property type="entry name" value="DNA/RNA polymerases"/>
    <property type="match status" value="1"/>
</dbReference>
<keyword evidence="5" id="KW-0378">Hydrolase</keyword>
<evidence type="ECO:0000259" key="7">
    <source>
        <dbReference type="Pfam" id="PF06817"/>
    </source>
</evidence>
<dbReference type="GO" id="GO:0004519">
    <property type="term" value="F:endonuclease activity"/>
    <property type="evidence" value="ECO:0007669"/>
    <property type="project" value="UniProtKB-KW"/>
</dbReference>
<feature type="non-terminal residue" evidence="8">
    <location>
        <position position="1"/>
    </location>
</feature>
<evidence type="ECO:0000256" key="3">
    <source>
        <dbReference type="ARBA" id="ARBA00022722"/>
    </source>
</evidence>
<evidence type="ECO:0000313" key="9">
    <source>
        <dbReference type="Proteomes" id="UP000524187"/>
    </source>
</evidence>
<feature type="non-terminal residue" evidence="8">
    <location>
        <position position="56"/>
    </location>
</feature>
<evidence type="ECO:0000256" key="6">
    <source>
        <dbReference type="ARBA" id="ARBA00022918"/>
    </source>
</evidence>
<dbReference type="PANTHER" id="PTHR41694">
    <property type="entry name" value="ENDOGENOUS RETROVIRUS GROUP K MEMBER POL PROTEIN"/>
    <property type="match status" value="1"/>
</dbReference>
<dbReference type="EMBL" id="VWPT01000071">
    <property type="protein sequence ID" value="NXE50580.1"/>
    <property type="molecule type" value="Genomic_DNA"/>
</dbReference>
<dbReference type="GO" id="GO:0035613">
    <property type="term" value="F:RNA stem-loop binding"/>
    <property type="evidence" value="ECO:0007669"/>
    <property type="project" value="TreeGrafter"/>
</dbReference>
<keyword evidence="4" id="KW-0255">Endonuclease</keyword>
<dbReference type="AlphaFoldDB" id="A0A7K8NBC0"/>
<sequence length="56" mass="6432">PWKYLGWRITDTAILPQPLQLAPDIKTLNDLQKLLGTINWVRPYLGITTQDLAPLF</sequence>
<keyword evidence="1" id="KW-0808">Transferase</keyword>
<dbReference type="PANTHER" id="PTHR41694:SF3">
    <property type="entry name" value="RNA-DIRECTED DNA POLYMERASE-RELATED"/>
    <property type="match status" value="1"/>
</dbReference>
<evidence type="ECO:0000313" key="8">
    <source>
        <dbReference type="EMBL" id="NXE50580.1"/>
    </source>
</evidence>
<evidence type="ECO:0000256" key="1">
    <source>
        <dbReference type="ARBA" id="ARBA00022679"/>
    </source>
</evidence>
<evidence type="ECO:0000256" key="5">
    <source>
        <dbReference type="ARBA" id="ARBA00022801"/>
    </source>
</evidence>
<dbReference type="GO" id="GO:0003964">
    <property type="term" value="F:RNA-directed DNA polymerase activity"/>
    <property type="evidence" value="ECO:0007669"/>
    <property type="project" value="UniProtKB-KW"/>
</dbReference>
<proteinExistence type="predicted"/>
<dbReference type="Pfam" id="PF06817">
    <property type="entry name" value="RVT_thumb"/>
    <property type="match status" value="1"/>
</dbReference>
<dbReference type="Gene3D" id="3.30.70.270">
    <property type="match status" value="1"/>
</dbReference>
<dbReference type="GO" id="GO:0016787">
    <property type="term" value="F:hydrolase activity"/>
    <property type="evidence" value="ECO:0007669"/>
    <property type="project" value="UniProtKB-KW"/>
</dbReference>
<keyword evidence="2" id="KW-0548">Nucleotidyltransferase</keyword>
<dbReference type="InterPro" id="IPR043128">
    <property type="entry name" value="Rev_trsase/Diguanyl_cyclase"/>
</dbReference>
<dbReference type="InterPro" id="IPR043502">
    <property type="entry name" value="DNA/RNA_pol_sf"/>
</dbReference>
<keyword evidence="6" id="KW-0695">RNA-directed DNA polymerase</keyword>
<evidence type="ECO:0000256" key="4">
    <source>
        <dbReference type="ARBA" id="ARBA00022759"/>
    </source>
</evidence>
<comment type="caution">
    <text evidence="8">The sequence shown here is derived from an EMBL/GenBank/DDBJ whole genome shotgun (WGS) entry which is preliminary data.</text>
</comment>
<dbReference type="Proteomes" id="UP000524187">
    <property type="component" value="Unassembled WGS sequence"/>
</dbReference>
<dbReference type="InterPro" id="IPR010661">
    <property type="entry name" value="RVT_thumb"/>
</dbReference>
<keyword evidence="3" id="KW-0540">Nuclease</keyword>
<protein>
    <submittedName>
        <fullName evidence="8">POK18 protein</fullName>
    </submittedName>
</protein>